<proteinExistence type="inferred from homology"/>
<evidence type="ECO:0000256" key="2">
    <source>
        <dbReference type="HAMAP-Rule" id="MF_00003"/>
    </source>
</evidence>
<dbReference type="SUPFAM" id="SSF89919">
    <property type="entry name" value="Ribosome-binding factor A, RbfA"/>
    <property type="match status" value="1"/>
</dbReference>
<sequence>MIVYPTLWHIIMAKEFSRTRRIAQQLQQELAMVLQRDMKDPRIGFVTVNDVDVSRDLSYAKVFVTFFEEDNELVQQKVDALSAAAPYIRTLVAGRMKLRVMPELRFVYDSSLVEGMRMSNLVTQVINKDKAKQQQFDPQAPESSESVDGDKEQD</sequence>
<dbReference type="NCBIfam" id="TIGR00082">
    <property type="entry name" value="rbfA"/>
    <property type="match status" value="1"/>
</dbReference>
<dbReference type="Pfam" id="PF02033">
    <property type="entry name" value="RBFA"/>
    <property type="match status" value="1"/>
</dbReference>
<dbReference type="PROSITE" id="PS01319">
    <property type="entry name" value="RBFA"/>
    <property type="match status" value="1"/>
</dbReference>
<dbReference type="PANTHER" id="PTHR33515">
    <property type="entry name" value="RIBOSOME-BINDING FACTOR A, CHLOROPLASTIC-RELATED"/>
    <property type="match status" value="1"/>
</dbReference>
<name>A0ABQ2Q221_9GAMM</name>
<reference evidence="5" key="1">
    <citation type="journal article" date="2019" name="Int. J. Syst. Evol. Microbiol.">
        <title>The Global Catalogue of Microorganisms (GCM) 10K type strain sequencing project: providing services to taxonomists for standard genome sequencing and annotation.</title>
        <authorList>
            <consortium name="The Broad Institute Genomics Platform"/>
            <consortium name="The Broad Institute Genome Sequencing Center for Infectious Disease"/>
            <person name="Wu L."/>
            <person name="Ma J."/>
        </authorList>
    </citation>
    <scope>NUCLEOTIDE SEQUENCE [LARGE SCALE GENOMIC DNA]</scope>
    <source>
        <strain evidence="5">JCM 32304</strain>
    </source>
</reference>
<evidence type="ECO:0000313" key="5">
    <source>
        <dbReference type="Proteomes" id="UP000654367"/>
    </source>
</evidence>
<comment type="subcellular location">
    <subcellularLocation>
        <location evidence="2">Cytoplasm</location>
    </subcellularLocation>
</comment>
<comment type="similarity">
    <text evidence="2">Belongs to the RbfA family.</text>
</comment>
<gene>
    <name evidence="2 4" type="primary">rbfA</name>
    <name evidence="4" type="ORF">GCM10009409_06720</name>
</gene>
<dbReference type="HAMAP" id="MF_00003">
    <property type="entry name" value="RbfA"/>
    <property type="match status" value="1"/>
</dbReference>
<keyword evidence="5" id="KW-1185">Reference proteome</keyword>
<evidence type="ECO:0000256" key="3">
    <source>
        <dbReference type="SAM" id="MobiDB-lite"/>
    </source>
</evidence>
<comment type="subunit">
    <text evidence="2">Monomer. Binds 30S ribosomal subunits, but not 50S ribosomal subunits or 70S ribosomes.</text>
</comment>
<dbReference type="Proteomes" id="UP000654367">
    <property type="component" value="Unassembled WGS sequence"/>
</dbReference>
<evidence type="ECO:0000313" key="4">
    <source>
        <dbReference type="EMBL" id="GGP42599.1"/>
    </source>
</evidence>
<dbReference type="InterPro" id="IPR015946">
    <property type="entry name" value="KH_dom-like_a/b"/>
</dbReference>
<dbReference type="PANTHER" id="PTHR33515:SF1">
    <property type="entry name" value="RIBOSOME-BINDING FACTOR A, CHLOROPLASTIC-RELATED"/>
    <property type="match status" value="1"/>
</dbReference>
<dbReference type="InterPro" id="IPR020053">
    <property type="entry name" value="Ribosome-bd_factorA_CS"/>
</dbReference>
<organism evidence="4 5">
    <name type="scientific">Shewanella saliphila</name>
    <dbReference type="NCBI Taxonomy" id="2282698"/>
    <lineage>
        <taxon>Bacteria</taxon>
        <taxon>Pseudomonadati</taxon>
        <taxon>Pseudomonadota</taxon>
        <taxon>Gammaproteobacteria</taxon>
        <taxon>Alteromonadales</taxon>
        <taxon>Shewanellaceae</taxon>
        <taxon>Shewanella</taxon>
    </lineage>
</organism>
<keyword evidence="1 2" id="KW-0690">Ribosome biogenesis</keyword>
<dbReference type="EMBL" id="BMQV01000004">
    <property type="protein sequence ID" value="GGP42599.1"/>
    <property type="molecule type" value="Genomic_DNA"/>
</dbReference>
<dbReference type="InterPro" id="IPR000238">
    <property type="entry name" value="RbfA"/>
</dbReference>
<dbReference type="InterPro" id="IPR023799">
    <property type="entry name" value="RbfA_dom_sf"/>
</dbReference>
<evidence type="ECO:0000256" key="1">
    <source>
        <dbReference type="ARBA" id="ARBA00022517"/>
    </source>
</evidence>
<feature type="region of interest" description="Disordered" evidence="3">
    <location>
        <begin position="130"/>
        <end position="154"/>
    </location>
</feature>
<keyword evidence="2" id="KW-0963">Cytoplasm</keyword>
<accession>A0ABQ2Q221</accession>
<protein>
    <recommendedName>
        <fullName evidence="2">Ribosome-binding factor A</fullName>
    </recommendedName>
</protein>
<dbReference type="Gene3D" id="3.30.300.20">
    <property type="match status" value="1"/>
</dbReference>
<feature type="compositionally biased region" description="Polar residues" evidence="3">
    <location>
        <begin position="133"/>
        <end position="144"/>
    </location>
</feature>
<comment type="caution">
    <text evidence="4">The sequence shown here is derived from an EMBL/GenBank/DDBJ whole genome shotgun (WGS) entry which is preliminary data.</text>
</comment>
<comment type="function">
    <text evidence="2">One of several proteins that assist in the late maturation steps of the functional core of the 30S ribosomal subunit. Associates with free 30S ribosomal subunits (but not with 30S subunits that are part of 70S ribosomes or polysomes). Required for efficient processing of 16S rRNA. May interact with the 5'-terminal helix region of 16S rRNA.</text>
</comment>